<dbReference type="AlphaFoldDB" id="A0A1D1VTV0"/>
<accession>A0A1D1VTV0</accession>
<evidence type="ECO:0000313" key="1">
    <source>
        <dbReference type="EMBL" id="GAV04942.1"/>
    </source>
</evidence>
<evidence type="ECO:0000313" key="2">
    <source>
        <dbReference type="Proteomes" id="UP000186922"/>
    </source>
</evidence>
<dbReference type="Proteomes" id="UP000186922">
    <property type="component" value="Unassembled WGS sequence"/>
</dbReference>
<gene>
    <name evidence="1" type="primary">RvY_15142-1</name>
    <name evidence="1" type="synonym">RvY_15142.1</name>
    <name evidence="1" type="ORF">RvY_15142</name>
</gene>
<proteinExistence type="predicted"/>
<keyword evidence="2" id="KW-1185">Reference proteome</keyword>
<protein>
    <recommendedName>
        <fullName evidence="3">Transposase Tc1-like domain-containing protein</fullName>
    </recommendedName>
</protein>
<sequence length="80" mass="9178">MVKALHTERLSYKEISKRLTSLGTPIHYKTIGRLIREEGKKQIGWTKPEKQLPPQNLPSVRSKDTIKKVKKAILKKSPDS</sequence>
<comment type="caution">
    <text evidence="1">The sequence shown here is derived from an EMBL/GenBank/DDBJ whole genome shotgun (WGS) entry which is preliminary data.</text>
</comment>
<reference evidence="1 2" key="1">
    <citation type="journal article" date="2016" name="Nat. Commun.">
        <title>Extremotolerant tardigrade genome and improved radiotolerance of human cultured cells by tardigrade-unique protein.</title>
        <authorList>
            <person name="Hashimoto T."/>
            <person name="Horikawa D.D."/>
            <person name="Saito Y."/>
            <person name="Kuwahara H."/>
            <person name="Kozuka-Hata H."/>
            <person name="Shin-I T."/>
            <person name="Minakuchi Y."/>
            <person name="Ohishi K."/>
            <person name="Motoyama A."/>
            <person name="Aizu T."/>
            <person name="Enomoto A."/>
            <person name="Kondo K."/>
            <person name="Tanaka S."/>
            <person name="Hara Y."/>
            <person name="Koshikawa S."/>
            <person name="Sagara H."/>
            <person name="Miura T."/>
            <person name="Yokobori S."/>
            <person name="Miyagawa K."/>
            <person name="Suzuki Y."/>
            <person name="Kubo T."/>
            <person name="Oyama M."/>
            <person name="Kohara Y."/>
            <person name="Fujiyama A."/>
            <person name="Arakawa K."/>
            <person name="Katayama T."/>
            <person name="Toyoda A."/>
            <person name="Kunieda T."/>
        </authorList>
    </citation>
    <scope>NUCLEOTIDE SEQUENCE [LARGE SCALE GENOMIC DNA]</scope>
    <source>
        <strain evidence="1 2">YOKOZUNA-1</strain>
    </source>
</reference>
<dbReference type="EMBL" id="BDGG01000011">
    <property type="protein sequence ID" value="GAV04942.1"/>
    <property type="molecule type" value="Genomic_DNA"/>
</dbReference>
<organism evidence="1 2">
    <name type="scientific">Ramazzottius varieornatus</name>
    <name type="common">Water bear</name>
    <name type="synonym">Tardigrade</name>
    <dbReference type="NCBI Taxonomy" id="947166"/>
    <lineage>
        <taxon>Eukaryota</taxon>
        <taxon>Metazoa</taxon>
        <taxon>Ecdysozoa</taxon>
        <taxon>Tardigrada</taxon>
        <taxon>Eutardigrada</taxon>
        <taxon>Parachela</taxon>
        <taxon>Hypsibioidea</taxon>
        <taxon>Ramazzottiidae</taxon>
        <taxon>Ramazzottius</taxon>
    </lineage>
</organism>
<name>A0A1D1VTV0_RAMVA</name>
<evidence type="ECO:0008006" key="3">
    <source>
        <dbReference type="Google" id="ProtNLM"/>
    </source>
</evidence>